<evidence type="ECO:0000313" key="3">
    <source>
        <dbReference type="Proteomes" id="UP001597251"/>
    </source>
</evidence>
<accession>A0ABW4BUS8</accession>
<dbReference type="Pfam" id="PF12682">
    <property type="entry name" value="Flavodoxin_4"/>
    <property type="match status" value="1"/>
</dbReference>
<sequence>MKSIVIYFSQSGTTEAAAKKIAAKTDSSIMKITTKNDYPDNFDDLVAKAKEQIDNNEHPEISEDLNLTDYQTIYLGFPIWYQQPPMIVHTFFDKFDLNGKSVVPFITSASNEFSVCEPYLNNMKTDAILKDGFRANADPEIEKGLN</sequence>
<dbReference type="Gene3D" id="3.40.50.360">
    <property type="match status" value="1"/>
</dbReference>
<name>A0ABW4BUS8_9LACO</name>
<feature type="domain" description="Flavodoxin-like" evidence="1">
    <location>
        <begin position="3"/>
        <end position="146"/>
    </location>
</feature>
<dbReference type="PANTHER" id="PTHR39201:SF1">
    <property type="entry name" value="FLAVODOXIN-LIKE DOMAIN-CONTAINING PROTEIN"/>
    <property type="match status" value="1"/>
</dbReference>
<dbReference type="SUPFAM" id="SSF52218">
    <property type="entry name" value="Flavoproteins"/>
    <property type="match status" value="1"/>
</dbReference>
<dbReference type="PANTHER" id="PTHR39201">
    <property type="entry name" value="EXPORTED PROTEIN-RELATED"/>
    <property type="match status" value="1"/>
</dbReference>
<evidence type="ECO:0000259" key="1">
    <source>
        <dbReference type="PROSITE" id="PS50902"/>
    </source>
</evidence>
<comment type="caution">
    <text evidence="2">The sequence shown here is derived from an EMBL/GenBank/DDBJ whole genome shotgun (WGS) entry which is preliminary data.</text>
</comment>
<dbReference type="InterPro" id="IPR029039">
    <property type="entry name" value="Flavoprotein-like_sf"/>
</dbReference>
<dbReference type="Proteomes" id="UP001597251">
    <property type="component" value="Unassembled WGS sequence"/>
</dbReference>
<dbReference type="RefSeq" id="WP_164505313.1">
    <property type="nucleotide sequence ID" value="NZ_JBHTOI010000044.1"/>
</dbReference>
<reference evidence="3" key="1">
    <citation type="journal article" date="2019" name="Int. J. Syst. Evol. Microbiol.">
        <title>The Global Catalogue of Microorganisms (GCM) 10K type strain sequencing project: providing services to taxonomists for standard genome sequencing and annotation.</title>
        <authorList>
            <consortium name="The Broad Institute Genomics Platform"/>
            <consortium name="The Broad Institute Genome Sequencing Center for Infectious Disease"/>
            <person name="Wu L."/>
            <person name="Ma J."/>
        </authorList>
    </citation>
    <scope>NUCLEOTIDE SEQUENCE [LARGE SCALE GENOMIC DNA]</scope>
    <source>
        <strain evidence="3">CCM 8936</strain>
    </source>
</reference>
<dbReference type="InterPro" id="IPR008254">
    <property type="entry name" value="Flavodoxin/NO_synth"/>
</dbReference>
<protein>
    <submittedName>
        <fullName evidence="2">Flavodoxin</fullName>
    </submittedName>
</protein>
<evidence type="ECO:0000313" key="2">
    <source>
        <dbReference type="EMBL" id="MFD1418666.1"/>
    </source>
</evidence>
<proteinExistence type="predicted"/>
<dbReference type="PROSITE" id="PS50902">
    <property type="entry name" value="FLAVODOXIN_LIKE"/>
    <property type="match status" value="1"/>
</dbReference>
<gene>
    <name evidence="2" type="ORF">ACFQ42_07925</name>
</gene>
<organism evidence="2 3">
    <name type="scientific">Companilactobacillus keshanensis</name>
    <dbReference type="NCBI Taxonomy" id="2486003"/>
    <lineage>
        <taxon>Bacteria</taxon>
        <taxon>Bacillati</taxon>
        <taxon>Bacillota</taxon>
        <taxon>Bacilli</taxon>
        <taxon>Lactobacillales</taxon>
        <taxon>Lactobacillaceae</taxon>
        <taxon>Companilactobacillus</taxon>
    </lineage>
</organism>
<keyword evidence="3" id="KW-1185">Reference proteome</keyword>
<dbReference type="EMBL" id="JBHTOI010000044">
    <property type="protein sequence ID" value="MFD1418666.1"/>
    <property type="molecule type" value="Genomic_DNA"/>
</dbReference>